<evidence type="ECO:0000313" key="2">
    <source>
        <dbReference type="EMBL" id="CAE8615501.1"/>
    </source>
</evidence>
<keyword evidence="1" id="KW-1133">Transmembrane helix</keyword>
<feature type="transmembrane region" description="Helical" evidence="1">
    <location>
        <begin position="130"/>
        <end position="154"/>
    </location>
</feature>
<gene>
    <name evidence="2" type="ORF">PGLA1383_LOCUS33216</name>
    <name evidence="3" type="ORF">PGLA2088_LOCUS23075</name>
</gene>
<keyword evidence="1" id="KW-0472">Membrane</keyword>
<comment type="caution">
    <text evidence="3">The sequence shown here is derived from an EMBL/GenBank/DDBJ whole genome shotgun (WGS) entry which is preliminary data.</text>
</comment>
<feature type="transmembrane region" description="Helical" evidence="1">
    <location>
        <begin position="200"/>
        <end position="224"/>
    </location>
</feature>
<name>A0A813JNQ3_POLGL</name>
<proteinExistence type="predicted"/>
<dbReference type="EMBL" id="CAJNNV010025644">
    <property type="protein sequence ID" value="CAE8615501.1"/>
    <property type="molecule type" value="Genomic_DNA"/>
</dbReference>
<feature type="transmembrane region" description="Helical" evidence="1">
    <location>
        <begin position="166"/>
        <end position="188"/>
    </location>
</feature>
<dbReference type="Proteomes" id="UP000654075">
    <property type="component" value="Unassembled WGS sequence"/>
</dbReference>
<protein>
    <submittedName>
        <fullName evidence="3">Uncharacterized protein</fullName>
    </submittedName>
</protein>
<evidence type="ECO:0000313" key="4">
    <source>
        <dbReference type="Proteomes" id="UP000626109"/>
    </source>
</evidence>
<feature type="transmembrane region" description="Helical" evidence="1">
    <location>
        <begin position="21"/>
        <end position="43"/>
    </location>
</feature>
<evidence type="ECO:0000256" key="1">
    <source>
        <dbReference type="SAM" id="Phobius"/>
    </source>
</evidence>
<feature type="transmembrane region" description="Helical" evidence="1">
    <location>
        <begin position="101"/>
        <end position="124"/>
    </location>
</feature>
<keyword evidence="5" id="KW-1185">Reference proteome</keyword>
<reference evidence="3" key="1">
    <citation type="submission" date="2021-02" db="EMBL/GenBank/DDBJ databases">
        <authorList>
            <person name="Dougan E. K."/>
            <person name="Rhodes N."/>
            <person name="Thang M."/>
            <person name="Chan C."/>
        </authorList>
    </citation>
    <scope>NUCLEOTIDE SEQUENCE</scope>
</reference>
<sequence length="274" mass="29598">MELETPAAVVVRPQISNKRRIGIGACAFLVCLLAGFVPAAAFFSEHGVWQLDPFFMAHYTQSLPASSLNFHSATAVLWTLGALIQVAMGVGWLPRRLHASLGYILVVFGCLAFLSGIALTAMSASPFPKAIGAIAVNHFTAAALATLNMLLAVVRARQKRYLEHAHAAVLCISWVSYPGISRLVGFLIEYVYPFCSLIGFSGWEGLTVIGLAAMFLATCGQACWKSPHSGRKLVCVNLIFAVCIVVNDFSRAFRGGDLLRCSVESDQVWWLTAS</sequence>
<organism evidence="3 4">
    <name type="scientific">Polarella glacialis</name>
    <name type="common">Dinoflagellate</name>
    <dbReference type="NCBI Taxonomy" id="89957"/>
    <lineage>
        <taxon>Eukaryota</taxon>
        <taxon>Sar</taxon>
        <taxon>Alveolata</taxon>
        <taxon>Dinophyceae</taxon>
        <taxon>Suessiales</taxon>
        <taxon>Suessiaceae</taxon>
        <taxon>Polarella</taxon>
    </lineage>
</organism>
<accession>A0A813JNQ3</accession>
<evidence type="ECO:0000313" key="5">
    <source>
        <dbReference type="Proteomes" id="UP000654075"/>
    </source>
</evidence>
<dbReference type="Proteomes" id="UP000626109">
    <property type="component" value="Unassembled WGS sequence"/>
</dbReference>
<dbReference type="AlphaFoldDB" id="A0A813JNQ3"/>
<evidence type="ECO:0000313" key="3">
    <source>
        <dbReference type="EMBL" id="CAE8682694.1"/>
    </source>
</evidence>
<dbReference type="EMBL" id="CAJNNW010026100">
    <property type="protein sequence ID" value="CAE8682694.1"/>
    <property type="molecule type" value="Genomic_DNA"/>
</dbReference>
<keyword evidence="1" id="KW-0812">Transmembrane</keyword>
<feature type="transmembrane region" description="Helical" evidence="1">
    <location>
        <begin position="75"/>
        <end position="94"/>
    </location>
</feature>